<dbReference type="EC" id="3.1.4.54" evidence="2"/>
<sequence length="348" mass="40034">MLESINAGMDDQNEQQDDVQKSVRKNGRFQNPWPTFNKLPGLSDTCKYMFCSKNYSGIPSKRELDQTLPILIPDADEIKRPPPSGIRVTWIGHATVLVQFDGISILTDPIFSKRCGPTQFMGLKRFRDPPCTIDELPQIDAVVISHSHYDHLDLNSVKKLNSRFGQSLRWFVPLGLLQWMQNVGCHNVVELDWWQESCLPEHSEMTFVFTPTQHSCQRGITDVDTILWGSWTVIGPRYKFFFGGDTAYCEAFKQIGKRYGPFDLAALPIGSYAPQWFMKWTHVNPTEAVQIHQDIKARKSIAIHWGTFTMADEQYMEPQQLLREALEEIQLSNDEFFTAKHGETRLLF</sequence>
<accession>A0ABM0H0P5</accession>
<name>A0ABM0H0P5_SACKO</name>
<evidence type="ECO:0000256" key="5">
    <source>
        <dbReference type="SAM" id="MobiDB-lite"/>
    </source>
</evidence>
<evidence type="ECO:0000256" key="3">
    <source>
        <dbReference type="ARBA" id="ARBA00022668"/>
    </source>
</evidence>
<keyword evidence="3" id="KW-0442">Lipid degradation</keyword>
<evidence type="ECO:0000313" key="8">
    <source>
        <dbReference type="RefSeq" id="XP_002741608.1"/>
    </source>
</evidence>
<evidence type="ECO:0000313" key="7">
    <source>
        <dbReference type="Proteomes" id="UP000694865"/>
    </source>
</evidence>
<dbReference type="InterPro" id="IPR001279">
    <property type="entry name" value="Metallo-B-lactamas"/>
</dbReference>
<dbReference type="PIRSF" id="PIRSF038896">
    <property type="entry name" value="NAPE-PLD"/>
    <property type="match status" value="1"/>
</dbReference>
<keyword evidence="3" id="KW-0443">Lipid metabolism</keyword>
<feature type="region of interest" description="Disordered" evidence="5">
    <location>
        <begin position="1"/>
        <end position="27"/>
    </location>
</feature>
<feature type="domain" description="Metallo-beta-lactamase" evidence="6">
    <location>
        <begin position="105"/>
        <end position="305"/>
    </location>
</feature>
<gene>
    <name evidence="8" type="primary">LOC100371802</name>
</gene>
<organism evidence="7 8">
    <name type="scientific">Saccoglossus kowalevskii</name>
    <name type="common">Acorn worm</name>
    <dbReference type="NCBI Taxonomy" id="10224"/>
    <lineage>
        <taxon>Eukaryota</taxon>
        <taxon>Metazoa</taxon>
        <taxon>Hemichordata</taxon>
        <taxon>Enteropneusta</taxon>
        <taxon>Harrimaniidae</taxon>
        <taxon>Saccoglossus</taxon>
    </lineage>
</organism>
<keyword evidence="3" id="KW-1208">Phospholipid metabolism</keyword>
<evidence type="ECO:0000259" key="6">
    <source>
        <dbReference type="Pfam" id="PF12706"/>
    </source>
</evidence>
<reference evidence="8" key="1">
    <citation type="submission" date="2025-08" db="UniProtKB">
        <authorList>
            <consortium name="RefSeq"/>
        </authorList>
    </citation>
    <scope>IDENTIFICATION</scope>
    <source>
        <tissue evidence="8">Testes</tissue>
    </source>
</reference>
<protein>
    <recommendedName>
        <fullName evidence="2">N-acetylphosphatidylethanolamine-hydrolyzing phospholipase D</fullName>
        <ecNumber evidence="2">3.1.4.54</ecNumber>
    </recommendedName>
</protein>
<dbReference type="Gene3D" id="3.60.15.10">
    <property type="entry name" value="Ribonuclease Z/Hydroxyacylglutathione hydrolase-like"/>
    <property type="match status" value="1"/>
</dbReference>
<comment type="similarity">
    <text evidence="1">Belongs to the NAPE-PLD family.</text>
</comment>
<dbReference type="PANTHER" id="PTHR15032">
    <property type="entry name" value="N-ACYL-PHOSPHATIDYLETHANOLAMINE-HYDROLYZING PHOSPHOLIPASE D"/>
    <property type="match status" value="1"/>
</dbReference>
<keyword evidence="3" id="KW-0595">Phospholipid degradation</keyword>
<evidence type="ECO:0000256" key="4">
    <source>
        <dbReference type="ARBA" id="ARBA00048025"/>
    </source>
</evidence>
<evidence type="ECO:0000256" key="1">
    <source>
        <dbReference type="ARBA" id="ARBA00010127"/>
    </source>
</evidence>
<dbReference type="Proteomes" id="UP000694865">
    <property type="component" value="Unplaced"/>
</dbReference>
<dbReference type="GeneID" id="100371802"/>
<evidence type="ECO:0000256" key="2">
    <source>
        <dbReference type="ARBA" id="ARBA00012279"/>
    </source>
</evidence>
<keyword evidence="7" id="KW-1185">Reference proteome</keyword>
<dbReference type="Pfam" id="PF12706">
    <property type="entry name" value="Lactamase_B_2"/>
    <property type="match status" value="1"/>
</dbReference>
<dbReference type="PANTHER" id="PTHR15032:SF4">
    <property type="entry name" value="N-ACYL-PHOSPHATIDYLETHANOLAMINE-HYDROLYZING PHOSPHOLIPASE D"/>
    <property type="match status" value="1"/>
</dbReference>
<comment type="catalytic activity">
    <reaction evidence="4">
        <text>N-(5Z,8Z,11Z,14Z-eicosatetraenoyl)-1,2-di-(9Z-octadecenoyl)-sn-glycero-3-phosphoethanolamine + H2O = N-(5Z,8Z,11Z,14Z-eicosatetraenoyl)-ethanolamine + 1,2-di-(9Z-octadecenoyl)-sn-glycero-3-phosphate + H(+)</text>
        <dbReference type="Rhea" id="RHEA:45528"/>
        <dbReference type="ChEBI" id="CHEBI:2700"/>
        <dbReference type="ChEBI" id="CHEBI:15377"/>
        <dbReference type="ChEBI" id="CHEBI:15378"/>
        <dbReference type="ChEBI" id="CHEBI:74546"/>
        <dbReference type="ChEBI" id="CHEBI:85277"/>
    </reaction>
    <physiologicalReaction direction="left-to-right" evidence="4">
        <dbReference type="Rhea" id="RHEA:45529"/>
    </physiologicalReaction>
</comment>
<dbReference type="InterPro" id="IPR036866">
    <property type="entry name" value="RibonucZ/Hydroxyglut_hydro"/>
</dbReference>
<dbReference type="InterPro" id="IPR024884">
    <property type="entry name" value="NAPE-PLD"/>
</dbReference>
<dbReference type="RefSeq" id="XP_002741608.1">
    <property type="nucleotide sequence ID" value="XM_002741562.2"/>
</dbReference>
<dbReference type="SUPFAM" id="SSF56281">
    <property type="entry name" value="Metallo-hydrolase/oxidoreductase"/>
    <property type="match status" value="1"/>
</dbReference>
<proteinExistence type="inferred from homology"/>